<dbReference type="InterPro" id="IPR012337">
    <property type="entry name" value="RNaseH-like_sf"/>
</dbReference>
<dbReference type="PANTHER" id="PTHR47515:SF2">
    <property type="entry name" value="INTEGRASE CORE DOMAIN PROTEIN"/>
    <property type="match status" value="1"/>
</dbReference>
<accession>A0A7W5ZRD9</accession>
<dbReference type="GO" id="GO:0003676">
    <property type="term" value="F:nucleic acid binding"/>
    <property type="evidence" value="ECO:0007669"/>
    <property type="project" value="InterPro"/>
</dbReference>
<dbReference type="Pfam" id="PF00665">
    <property type="entry name" value="rve"/>
    <property type="match status" value="1"/>
</dbReference>
<dbReference type="InterPro" id="IPR025948">
    <property type="entry name" value="HTH-like_dom"/>
</dbReference>
<dbReference type="Gene3D" id="3.30.420.10">
    <property type="entry name" value="Ribonuclease H-like superfamily/Ribonuclease H"/>
    <property type="match status" value="1"/>
</dbReference>
<name>A0A7W5ZRD9_9BACT</name>
<feature type="domain" description="Integrase catalytic" evidence="1">
    <location>
        <begin position="92"/>
        <end position="222"/>
    </location>
</feature>
<protein>
    <submittedName>
        <fullName evidence="2">Transposase InsO family protein</fullName>
    </submittedName>
</protein>
<dbReference type="InterPro" id="IPR001584">
    <property type="entry name" value="Integrase_cat-core"/>
</dbReference>
<dbReference type="Proteomes" id="UP000541352">
    <property type="component" value="Unassembled WGS sequence"/>
</dbReference>
<dbReference type="InterPro" id="IPR036397">
    <property type="entry name" value="RNaseH_sf"/>
</dbReference>
<gene>
    <name evidence="2" type="ORF">FHS57_006301</name>
</gene>
<sequence>MRGRKPYAVVKDKNGKVVDNEFVVKIIEQLFQHPFVDYGYYKTYIYLRKKQHLQISKHLVYRLMKKHQLLRNQYCTSSKKMKRNWVKDLLPQVEVPFTYLEFDIKFVWVAGMNRSLQVLTILDVFSRWNVSHLIAYSIKYQDVIKLFERAFEHITIPEKFYVRCDNGSQFIADMVQKYFKDKKVIQEFTKPATPQQNSHIDRVAGAIVSFHHGKCCLSKVSV</sequence>
<dbReference type="GO" id="GO:0015074">
    <property type="term" value="P:DNA integration"/>
    <property type="evidence" value="ECO:0007669"/>
    <property type="project" value="InterPro"/>
</dbReference>
<evidence type="ECO:0000313" key="3">
    <source>
        <dbReference type="Proteomes" id="UP000541352"/>
    </source>
</evidence>
<comment type="caution">
    <text evidence="2">The sequence shown here is derived from an EMBL/GenBank/DDBJ whole genome shotgun (WGS) entry which is preliminary data.</text>
</comment>
<organism evidence="2 3">
    <name type="scientific">Runella defluvii</name>
    <dbReference type="NCBI Taxonomy" id="370973"/>
    <lineage>
        <taxon>Bacteria</taxon>
        <taxon>Pseudomonadati</taxon>
        <taxon>Bacteroidota</taxon>
        <taxon>Cytophagia</taxon>
        <taxon>Cytophagales</taxon>
        <taxon>Spirosomataceae</taxon>
        <taxon>Runella</taxon>
    </lineage>
</organism>
<dbReference type="AlphaFoldDB" id="A0A7W5ZRD9"/>
<evidence type="ECO:0000313" key="2">
    <source>
        <dbReference type="EMBL" id="MBB3842270.1"/>
    </source>
</evidence>
<dbReference type="Pfam" id="PF13276">
    <property type="entry name" value="HTH_21"/>
    <property type="match status" value="1"/>
</dbReference>
<evidence type="ECO:0000259" key="1">
    <source>
        <dbReference type="PROSITE" id="PS50994"/>
    </source>
</evidence>
<proteinExistence type="predicted"/>
<dbReference type="PROSITE" id="PS50994">
    <property type="entry name" value="INTEGRASE"/>
    <property type="match status" value="1"/>
</dbReference>
<dbReference type="PANTHER" id="PTHR47515">
    <property type="entry name" value="LOW CALCIUM RESPONSE LOCUS PROTEIN T"/>
    <property type="match status" value="1"/>
</dbReference>
<dbReference type="RefSeq" id="WP_183980521.1">
    <property type="nucleotide sequence ID" value="NZ_JACIBY010000031.1"/>
</dbReference>
<dbReference type="EMBL" id="JACIBY010000031">
    <property type="protein sequence ID" value="MBB3842270.1"/>
    <property type="molecule type" value="Genomic_DNA"/>
</dbReference>
<reference evidence="2 3" key="1">
    <citation type="submission" date="2020-08" db="EMBL/GenBank/DDBJ databases">
        <title>Genomic Encyclopedia of Type Strains, Phase IV (KMG-IV): sequencing the most valuable type-strain genomes for metagenomic binning, comparative biology and taxonomic classification.</title>
        <authorList>
            <person name="Goeker M."/>
        </authorList>
    </citation>
    <scope>NUCLEOTIDE SEQUENCE [LARGE SCALE GENOMIC DNA]</scope>
    <source>
        <strain evidence="2 3">DSM 17976</strain>
    </source>
</reference>
<keyword evidence="3" id="KW-1185">Reference proteome</keyword>
<dbReference type="SUPFAM" id="SSF53098">
    <property type="entry name" value="Ribonuclease H-like"/>
    <property type="match status" value="1"/>
</dbReference>